<protein>
    <recommendedName>
        <fullName evidence="5">Glycoprotein</fullName>
    </recommendedName>
</protein>
<evidence type="ECO:0000313" key="3">
    <source>
        <dbReference type="EMBL" id="MBB4687262.1"/>
    </source>
</evidence>
<keyword evidence="4" id="KW-1185">Reference proteome</keyword>
<dbReference type="InterPro" id="IPR046112">
    <property type="entry name" value="DUF6049"/>
</dbReference>
<sequence>MKRPAAFLLSLLVLAAAALFGTPAGAQEEPSTQSPRLRIDLGRLSPRLITGSSTQLQVSGTVTNIGDRRIDRPQVRLQVGDRVGGTRAMSGILNGEPVQDSPLTEFSTLSESLEPGQSARLDVRVPLTGERAAHFSLPGVYPLLVNVNGTPEFGGTARLAAVSLLMPVLSSPGQDGSPTARHAKVTMLWPIADDANHVSSAAYGTRLNLTDDSLARELSPTGRLYSLVSAARAAESNGKIAGSLCFAIDPDLLRTVDTMSRGYLAAGSPGKGAAAAGDWLSSLRALVKDRCVVPMPYGDADLTTLGKVRDAEGNPDTGLMTTALSGATTIRDMLDVEPETGVLWPGGPLDDQALSAASEAGYRTVLTDGSQLRSSRDAENVSGAVTLPGGVRAQPSNGIIASALAGFAPGPQAPTTVSGAAQRAVATQNGLAAIAFEAGLGRPEAANGASLLVAPPRRWTVPTDELNAFLRGLGELTDSEVTTESSLSQLLRTEPTGSASFATDQRNPSGAGRAAVADQLSELDRRAAGLMSAMRADITNRVEPKAIVEPVRDALVRGSSAALDPPSPLAAGANANAELSAIRDQVTVEQPRQTIALASGASPLPVYVNNELPVGIDAQIALTNNVGIRPEAAQAQNRFFPAKGGKTEYLQIEALRAGRLSVDVSLTTPVGTTLGSTARFELTSTEYGPITIIVTVVAGCALLLLASRRIYRRVKESRAARGRSG</sequence>
<feature type="transmembrane region" description="Helical" evidence="1">
    <location>
        <begin position="687"/>
        <end position="706"/>
    </location>
</feature>
<keyword evidence="1" id="KW-0812">Transmembrane</keyword>
<dbReference type="Proteomes" id="UP000581769">
    <property type="component" value="Unassembled WGS sequence"/>
</dbReference>
<dbReference type="EMBL" id="JACHMG010000001">
    <property type="protein sequence ID" value="MBB4687262.1"/>
    <property type="molecule type" value="Genomic_DNA"/>
</dbReference>
<keyword evidence="1" id="KW-1133">Transmembrane helix</keyword>
<dbReference type="Pfam" id="PF19516">
    <property type="entry name" value="DUF6049"/>
    <property type="match status" value="1"/>
</dbReference>
<organism evidence="3 4">
    <name type="scientific">Amycolatopsis jiangsuensis</name>
    <dbReference type="NCBI Taxonomy" id="1181879"/>
    <lineage>
        <taxon>Bacteria</taxon>
        <taxon>Bacillati</taxon>
        <taxon>Actinomycetota</taxon>
        <taxon>Actinomycetes</taxon>
        <taxon>Pseudonocardiales</taxon>
        <taxon>Pseudonocardiaceae</taxon>
        <taxon>Amycolatopsis</taxon>
    </lineage>
</organism>
<name>A0A840J1G3_9PSEU</name>
<keyword evidence="1" id="KW-0472">Membrane</keyword>
<dbReference type="RefSeq" id="WP_184782001.1">
    <property type="nucleotide sequence ID" value="NZ_JACHMG010000001.1"/>
</dbReference>
<gene>
    <name evidence="3" type="ORF">BJY18_004747</name>
</gene>
<evidence type="ECO:0000256" key="2">
    <source>
        <dbReference type="SAM" id="SignalP"/>
    </source>
</evidence>
<dbReference type="AlphaFoldDB" id="A0A840J1G3"/>
<feature type="signal peptide" evidence="2">
    <location>
        <begin position="1"/>
        <end position="26"/>
    </location>
</feature>
<comment type="caution">
    <text evidence="3">The sequence shown here is derived from an EMBL/GenBank/DDBJ whole genome shotgun (WGS) entry which is preliminary data.</text>
</comment>
<evidence type="ECO:0000313" key="4">
    <source>
        <dbReference type="Proteomes" id="UP000581769"/>
    </source>
</evidence>
<proteinExistence type="predicted"/>
<feature type="chain" id="PRO_5032661831" description="Glycoprotein" evidence="2">
    <location>
        <begin position="27"/>
        <end position="725"/>
    </location>
</feature>
<reference evidence="3 4" key="1">
    <citation type="submission" date="2020-08" db="EMBL/GenBank/DDBJ databases">
        <title>Sequencing the genomes of 1000 actinobacteria strains.</title>
        <authorList>
            <person name="Klenk H.-P."/>
        </authorList>
    </citation>
    <scope>NUCLEOTIDE SEQUENCE [LARGE SCALE GENOMIC DNA]</scope>
    <source>
        <strain evidence="3 4">DSM 45859</strain>
    </source>
</reference>
<accession>A0A840J1G3</accession>
<keyword evidence="2" id="KW-0732">Signal</keyword>
<evidence type="ECO:0000256" key="1">
    <source>
        <dbReference type="SAM" id="Phobius"/>
    </source>
</evidence>
<evidence type="ECO:0008006" key="5">
    <source>
        <dbReference type="Google" id="ProtNLM"/>
    </source>
</evidence>